<evidence type="ECO:0000256" key="6">
    <source>
        <dbReference type="ARBA" id="ARBA00049880"/>
    </source>
</evidence>
<evidence type="ECO:0000313" key="8">
    <source>
        <dbReference type="EMBL" id="SJM89862.1"/>
    </source>
</evidence>
<evidence type="ECO:0000256" key="3">
    <source>
        <dbReference type="ARBA" id="ARBA00022649"/>
    </source>
</evidence>
<keyword evidence="9" id="KW-1185">Reference proteome</keyword>
<protein>
    <submittedName>
        <fullName evidence="8">Acetyltransferase</fullName>
    </submittedName>
</protein>
<keyword evidence="4 8" id="KW-0808">Transferase</keyword>
<gene>
    <name evidence="8" type="ORF">CRENPOLYSF2_1380011</name>
</gene>
<dbReference type="InterPro" id="IPR000182">
    <property type="entry name" value="GNAT_dom"/>
</dbReference>
<comment type="similarity">
    <text evidence="1">Belongs to the acetyltransferase family. GNAT subfamily.</text>
</comment>
<keyword evidence="3" id="KW-1277">Toxin-antitoxin system</keyword>
<dbReference type="GO" id="GO:0016747">
    <property type="term" value="F:acyltransferase activity, transferring groups other than amino-acyl groups"/>
    <property type="evidence" value="ECO:0007669"/>
    <property type="project" value="InterPro"/>
</dbReference>
<dbReference type="PANTHER" id="PTHR36449:SF1">
    <property type="entry name" value="ACETYLTRANSFERASE"/>
    <property type="match status" value="1"/>
</dbReference>
<evidence type="ECO:0000256" key="2">
    <source>
        <dbReference type="ARBA" id="ARBA00022491"/>
    </source>
</evidence>
<evidence type="ECO:0000256" key="4">
    <source>
        <dbReference type="ARBA" id="ARBA00022679"/>
    </source>
</evidence>
<accession>A0A1R4H0Y0</accession>
<dbReference type="OrthoDB" id="9799147at2"/>
<organism evidence="8 9">
    <name type="scientific">Crenothrix polyspora</name>
    <dbReference type="NCBI Taxonomy" id="360316"/>
    <lineage>
        <taxon>Bacteria</taxon>
        <taxon>Pseudomonadati</taxon>
        <taxon>Pseudomonadota</taxon>
        <taxon>Gammaproteobacteria</taxon>
        <taxon>Methylococcales</taxon>
        <taxon>Crenotrichaceae</taxon>
        <taxon>Crenothrix</taxon>
    </lineage>
</organism>
<dbReference type="EMBL" id="FUKJ01000044">
    <property type="protein sequence ID" value="SJM89862.1"/>
    <property type="molecule type" value="Genomic_DNA"/>
</dbReference>
<dbReference type="Pfam" id="PF13508">
    <property type="entry name" value="Acetyltransf_7"/>
    <property type="match status" value="1"/>
</dbReference>
<keyword evidence="5" id="KW-0012">Acyltransferase</keyword>
<reference evidence="9" key="1">
    <citation type="submission" date="2017-02" db="EMBL/GenBank/DDBJ databases">
        <authorList>
            <person name="Daims H."/>
        </authorList>
    </citation>
    <scope>NUCLEOTIDE SEQUENCE [LARGE SCALE GENOMIC DNA]</scope>
</reference>
<dbReference type="InterPro" id="IPR016181">
    <property type="entry name" value="Acyl_CoA_acyltransferase"/>
</dbReference>
<evidence type="ECO:0000259" key="7">
    <source>
        <dbReference type="PROSITE" id="PS51186"/>
    </source>
</evidence>
<dbReference type="Proteomes" id="UP000195442">
    <property type="component" value="Unassembled WGS sequence"/>
</dbReference>
<proteinExistence type="inferred from homology"/>
<dbReference type="SUPFAM" id="SSF55729">
    <property type="entry name" value="Acyl-CoA N-acyltransferases (Nat)"/>
    <property type="match status" value="1"/>
</dbReference>
<dbReference type="PANTHER" id="PTHR36449">
    <property type="entry name" value="ACETYLTRANSFERASE-RELATED"/>
    <property type="match status" value="1"/>
</dbReference>
<comment type="catalytic activity">
    <reaction evidence="6">
        <text>glycyl-tRNA(Gly) + acetyl-CoA = N-acetylglycyl-tRNA(Gly) + CoA + H(+)</text>
        <dbReference type="Rhea" id="RHEA:81867"/>
        <dbReference type="Rhea" id="RHEA-COMP:9683"/>
        <dbReference type="Rhea" id="RHEA-COMP:19766"/>
        <dbReference type="ChEBI" id="CHEBI:15378"/>
        <dbReference type="ChEBI" id="CHEBI:57287"/>
        <dbReference type="ChEBI" id="CHEBI:57288"/>
        <dbReference type="ChEBI" id="CHEBI:78522"/>
        <dbReference type="ChEBI" id="CHEBI:232036"/>
    </reaction>
</comment>
<dbReference type="AlphaFoldDB" id="A0A1R4H0Y0"/>
<feature type="domain" description="N-acetyltransferase" evidence="7">
    <location>
        <begin position="1"/>
        <end position="161"/>
    </location>
</feature>
<evidence type="ECO:0000256" key="1">
    <source>
        <dbReference type="ARBA" id="ARBA00009342"/>
    </source>
</evidence>
<dbReference type="CDD" id="cd04301">
    <property type="entry name" value="NAT_SF"/>
    <property type="match status" value="1"/>
</dbReference>
<dbReference type="RefSeq" id="WP_087145827.1">
    <property type="nucleotide sequence ID" value="NZ_FUKJ01000044.1"/>
</dbReference>
<name>A0A1R4H0Y0_9GAMM</name>
<sequence>MKVERLDNKKHNRKAFDCGIAELNLYLQQFANQDQKRGLARVYVLAEQDYIIGYYSISAHSIPADRLPSNRKLGVYQEVPFLLLGRLAIDKPYQGQGYGGNLIFHTFKTTIETAEKVGIQGIIVDAKDENAARFYQKFGFIPLSMTKNRLVLPFVAIKSLIKNEP</sequence>
<dbReference type="PROSITE" id="PS51186">
    <property type="entry name" value="GNAT"/>
    <property type="match status" value="1"/>
</dbReference>
<dbReference type="Gene3D" id="3.40.630.30">
    <property type="match status" value="1"/>
</dbReference>
<keyword evidence="2" id="KW-0678">Repressor</keyword>
<evidence type="ECO:0000256" key="5">
    <source>
        <dbReference type="ARBA" id="ARBA00023315"/>
    </source>
</evidence>
<evidence type="ECO:0000313" key="9">
    <source>
        <dbReference type="Proteomes" id="UP000195442"/>
    </source>
</evidence>